<keyword evidence="2" id="KW-0472">Membrane</keyword>
<dbReference type="PANTHER" id="PTHR40980">
    <property type="entry name" value="PLUG DOMAIN-CONTAINING PROTEIN"/>
    <property type="match status" value="1"/>
</dbReference>
<evidence type="ECO:0000313" key="7">
    <source>
        <dbReference type="EMBL" id="RZS72170.1"/>
    </source>
</evidence>
<organism evidence="7 8">
    <name type="scientific">Pseudobacter ginsenosidimutans</name>
    <dbReference type="NCBI Taxonomy" id="661488"/>
    <lineage>
        <taxon>Bacteria</taxon>
        <taxon>Pseudomonadati</taxon>
        <taxon>Bacteroidota</taxon>
        <taxon>Chitinophagia</taxon>
        <taxon>Chitinophagales</taxon>
        <taxon>Chitinophagaceae</taxon>
        <taxon>Pseudobacter</taxon>
    </lineage>
</organism>
<dbReference type="InterPro" id="IPR036942">
    <property type="entry name" value="Beta-barrel_TonB_sf"/>
</dbReference>
<dbReference type="GO" id="GO:0009279">
    <property type="term" value="C:cell outer membrane"/>
    <property type="evidence" value="ECO:0007669"/>
    <property type="project" value="UniProtKB-SubCell"/>
</dbReference>
<evidence type="ECO:0000256" key="1">
    <source>
        <dbReference type="ARBA" id="ARBA00004442"/>
    </source>
</evidence>
<evidence type="ECO:0000313" key="8">
    <source>
        <dbReference type="Proteomes" id="UP000293874"/>
    </source>
</evidence>
<protein>
    <submittedName>
        <fullName evidence="7">Outer membrane receptor protein involved in Fe transport</fullName>
    </submittedName>
</protein>
<reference evidence="7 8" key="1">
    <citation type="submission" date="2019-02" db="EMBL/GenBank/DDBJ databases">
        <title>Genomic Encyclopedia of Type Strains, Phase IV (KMG-IV): sequencing the most valuable type-strain genomes for metagenomic binning, comparative biology and taxonomic classification.</title>
        <authorList>
            <person name="Goeker M."/>
        </authorList>
    </citation>
    <scope>NUCLEOTIDE SEQUENCE [LARGE SCALE GENOMIC DNA]</scope>
    <source>
        <strain evidence="7 8">DSM 18116</strain>
    </source>
</reference>
<proteinExistence type="predicted"/>
<comment type="subcellular location">
    <subcellularLocation>
        <location evidence="1">Cell outer membrane</location>
    </subcellularLocation>
</comment>
<keyword evidence="3" id="KW-0998">Cell outer membrane</keyword>
<evidence type="ECO:0000256" key="3">
    <source>
        <dbReference type="ARBA" id="ARBA00023237"/>
    </source>
</evidence>
<keyword evidence="7" id="KW-0675">Receptor</keyword>
<dbReference type="SUPFAM" id="SSF56935">
    <property type="entry name" value="Porins"/>
    <property type="match status" value="1"/>
</dbReference>
<name>A0A4Q7MYF2_9BACT</name>
<evidence type="ECO:0000259" key="6">
    <source>
        <dbReference type="Pfam" id="PF14905"/>
    </source>
</evidence>
<feature type="chain" id="PRO_5020722888" evidence="5">
    <location>
        <begin position="21"/>
        <end position="823"/>
    </location>
</feature>
<comment type="caution">
    <text evidence="7">The sequence shown here is derived from an EMBL/GenBank/DDBJ whole genome shotgun (WGS) entry which is preliminary data.</text>
</comment>
<dbReference type="InterPro" id="IPR041700">
    <property type="entry name" value="OMP_b-brl_3"/>
</dbReference>
<dbReference type="InterPro" id="IPR008969">
    <property type="entry name" value="CarboxyPept-like_regulatory"/>
</dbReference>
<accession>A0A4Q7MYF2</accession>
<feature type="domain" description="Outer membrane protein beta-barrel" evidence="6">
    <location>
        <begin position="375"/>
        <end position="787"/>
    </location>
</feature>
<dbReference type="Pfam" id="PF14905">
    <property type="entry name" value="OMP_b-brl_3"/>
    <property type="match status" value="1"/>
</dbReference>
<dbReference type="OrthoDB" id="905812at2"/>
<feature type="region of interest" description="Disordered" evidence="4">
    <location>
        <begin position="798"/>
        <end position="823"/>
    </location>
</feature>
<dbReference type="EMBL" id="SGXA01000002">
    <property type="protein sequence ID" value="RZS72170.1"/>
    <property type="molecule type" value="Genomic_DNA"/>
</dbReference>
<feature type="compositionally biased region" description="Gly residues" evidence="4">
    <location>
        <begin position="814"/>
        <end position="823"/>
    </location>
</feature>
<gene>
    <name evidence="7" type="ORF">EV199_4086</name>
</gene>
<dbReference type="PANTHER" id="PTHR40980:SF4">
    <property type="entry name" value="TONB-DEPENDENT RECEPTOR-LIKE BETA-BARREL DOMAIN-CONTAINING PROTEIN"/>
    <property type="match status" value="1"/>
</dbReference>
<dbReference type="Gene3D" id="2.40.170.20">
    <property type="entry name" value="TonB-dependent receptor, beta-barrel domain"/>
    <property type="match status" value="1"/>
</dbReference>
<evidence type="ECO:0000256" key="2">
    <source>
        <dbReference type="ARBA" id="ARBA00023136"/>
    </source>
</evidence>
<keyword evidence="5" id="KW-0732">Signal</keyword>
<keyword evidence="8" id="KW-1185">Reference proteome</keyword>
<dbReference type="Proteomes" id="UP000293874">
    <property type="component" value="Unassembled WGS sequence"/>
</dbReference>
<dbReference type="Pfam" id="PF13620">
    <property type="entry name" value="CarboxypepD_reg"/>
    <property type="match status" value="1"/>
</dbReference>
<feature type="signal peptide" evidence="5">
    <location>
        <begin position="1"/>
        <end position="20"/>
    </location>
</feature>
<evidence type="ECO:0000256" key="4">
    <source>
        <dbReference type="SAM" id="MobiDB-lite"/>
    </source>
</evidence>
<evidence type="ECO:0000256" key="5">
    <source>
        <dbReference type="SAM" id="SignalP"/>
    </source>
</evidence>
<sequence length="823" mass="91500">MRTLLLTAIIVLSLSAFAQAQQIKGTVKDDQGKSLAGATILLKKIKDSSVAKLSVTDATGNYSFESIPAGTYFLNATFVGHTTQNSAKFEVSGAGDVNAPDIVLNKVTGNLKEAVVTARKPVLEVRADKMILNVESSVNAVGQDAFELLRKAPGVMIDKDDNLSLSGKSGLQVYVDGRPTPLAGKELADYLRTLQSSSVESIEIITNPSAKYEAAGNAGIINIKLKKNKAYGTNGSVTAGYNQGVYPKYNGGFSLNHRDRNINLFGNYNYNKNKNESPFNLYRAQEDTTFEQHSKMFSRNESHTFKVGMDYSLGRTSTIGVMVNGALSDYGLRNPGRTVITDASVKEPVKLLDVANTTDGKRDNANFNLNYRYADTAKRELNIDADYGLYRITSDQFQPNYYLTPEGVPTYNAIYNMVAPTDIDIYTLKIDYEQDFLKGRLGVGGKGSIVETKNDFRRYDVISSAKHLDSARSNNFNYKENVNALYVNYNRQFKGGILFQAGLRMENTHSEGRSIGRKLDEGSGVFKPYDSSFTRDYTDFFPSASLTFNKNPMSQWTFTYSRRIDRPAYQDLNPFEFKIDEYNYMKGNTQLRPQYTNSIGMTYIYKYTLTATLNYSHISDVFGSPIDTIETSKSFMMKENLATQDVVSLNISYPFTYKWYTVFANVNGNYSKYKANMGEGKKIDLDAWALTGFAQNTFRLGKGWTGELTGLYISPSIWQGVFKSGEMWSIDAGLLKTVLKGKGTVKASVSDIFKTMKWRGTSPSYAGQTTTAWGSWESRQLKLNFTYRFGSNTVKAARQRKGGLEDENKRVTTQGGGLGGGQQ</sequence>
<dbReference type="AlphaFoldDB" id="A0A4Q7MYF2"/>
<dbReference type="SUPFAM" id="SSF49464">
    <property type="entry name" value="Carboxypeptidase regulatory domain-like"/>
    <property type="match status" value="1"/>
</dbReference>
<dbReference type="RefSeq" id="WP_130542614.1">
    <property type="nucleotide sequence ID" value="NZ_CP042431.1"/>
</dbReference>
<dbReference type="Gene3D" id="2.60.40.1120">
    <property type="entry name" value="Carboxypeptidase-like, regulatory domain"/>
    <property type="match status" value="1"/>
</dbReference>